<evidence type="ECO:0000313" key="2">
    <source>
        <dbReference type="Proteomes" id="UP000294229"/>
    </source>
</evidence>
<dbReference type="Gene3D" id="3.10.129.130">
    <property type="match status" value="1"/>
</dbReference>
<evidence type="ECO:0000313" key="1">
    <source>
        <dbReference type="EMBL" id="RZN57381.1"/>
    </source>
</evidence>
<dbReference type="GO" id="GO:0003723">
    <property type="term" value="F:RNA binding"/>
    <property type="evidence" value="ECO:0007669"/>
    <property type="project" value="InterPro"/>
</dbReference>
<gene>
    <name evidence="1" type="ORF">EIG79_09170</name>
</gene>
<dbReference type="InterPro" id="IPR025911">
    <property type="entry name" value="ToxN/AbiQ_toxin"/>
</dbReference>
<reference evidence="1 2" key="1">
    <citation type="submission" date="2018-11" db="EMBL/GenBank/DDBJ databases">
        <title>Sequencing Av. paragallinarum serogroups.</title>
        <authorList>
            <person name="Hellmuth J.E."/>
            <person name="Boucher C.E."/>
            <person name="Cason E.D."/>
        </authorList>
    </citation>
    <scope>NUCLEOTIDE SEQUENCE [LARGE SCALE GENOMIC DNA]</scope>
    <source>
        <strain evidence="1 2">SA-3</strain>
    </source>
</reference>
<dbReference type="Pfam" id="PF13958">
    <property type="entry name" value="ToxN_toxin"/>
    <property type="match status" value="1"/>
</dbReference>
<protein>
    <submittedName>
        <fullName evidence="1">Type III toxin-antitoxin system ToxN/AbiQ family toxin</fullName>
    </submittedName>
</protein>
<organism evidence="1 2">
    <name type="scientific">Avibacterium paragallinarum</name>
    <name type="common">Haemophilus gallinarum</name>
    <dbReference type="NCBI Taxonomy" id="728"/>
    <lineage>
        <taxon>Bacteria</taxon>
        <taxon>Pseudomonadati</taxon>
        <taxon>Pseudomonadota</taxon>
        <taxon>Gammaproteobacteria</taxon>
        <taxon>Pasteurellales</taxon>
        <taxon>Pasteurellaceae</taxon>
        <taxon>Avibacterium</taxon>
    </lineage>
</organism>
<sequence length="162" mass="18984">MVMSDRLKLYRVTDHYLDFLREIEPKIPANKDNGKKRPFVGIVLSINGIKYIAPLSSKICKSQSDFKVKSSGEQKASIRFAYMFPIVDSALIEIDYTKEFEIDLKYTALLIKEDLYINQHKARIYEIATKTYTNAITKRFGFEKFCCNFAKLEEKHRDYETQ</sequence>
<comment type="caution">
    <text evidence="1">The sequence shown here is derived from an EMBL/GenBank/DDBJ whole genome shotgun (WGS) entry which is preliminary data.</text>
</comment>
<dbReference type="Proteomes" id="UP000294229">
    <property type="component" value="Unassembled WGS sequence"/>
</dbReference>
<dbReference type="GO" id="GO:0004521">
    <property type="term" value="F:RNA endonuclease activity"/>
    <property type="evidence" value="ECO:0007669"/>
    <property type="project" value="InterPro"/>
</dbReference>
<dbReference type="InterPro" id="IPR053735">
    <property type="entry name" value="Type_III_TA_endoRNase"/>
</dbReference>
<dbReference type="AlphaFoldDB" id="A0A8B3T6H9"/>
<dbReference type="EMBL" id="RQXS01000049">
    <property type="protein sequence ID" value="RZN57381.1"/>
    <property type="molecule type" value="Genomic_DNA"/>
</dbReference>
<accession>A0A8B3T6H9</accession>
<dbReference type="OrthoDB" id="7069349at2"/>
<name>A0A8B3T6H9_AVIPA</name>
<proteinExistence type="predicted"/>